<feature type="region of interest" description="Disordered" evidence="8">
    <location>
        <begin position="1"/>
        <end position="33"/>
    </location>
</feature>
<evidence type="ECO:0000256" key="4">
    <source>
        <dbReference type="ARBA" id="ARBA00022475"/>
    </source>
</evidence>
<keyword evidence="5 9" id="KW-0812">Transmembrane</keyword>
<dbReference type="Pfam" id="PF01758">
    <property type="entry name" value="SBF"/>
    <property type="match status" value="1"/>
</dbReference>
<feature type="transmembrane region" description="Helical" evidence="9">
    <location>
        <begin position="212"/>
        <end position="239"/>
    </location>
</feature>
<evidence type="ECO:0000313" key="11">
    <source>
        <dbReference type="Proteomes" id="UP001595751"/>
    </source>
</evidence>
<comment type="caution">
    <text evidence="10">The sequence shown here is derived from an EMBL/GenBank/DDBJ whole genome shotgun (WGS) entry which is preliminary data.</text>
</comment>
<keyword evidence="11" id="KW-1185">Reference proteome</keyword>
<name>A0ABV7ZPP5_9CORY</name>
<dbReference type="InterPro" id="IPR002657">
    <property type="entry name" value="BilAc:Na_symport/Acr3"/>
</dbReference>
<keyword evidence="6 9" id="KW-1133">Transmembrane helix</keyword>
<dbReference type="PANTHER" id="PTHR43057:SF1">
    <property type="entry name" value="ARSENICAL-RESISTANCE PROTEIN 3"/>
    <property type="match status" value="1"/>
</dbReference>
<feature type="transmembrane region" description="Helical" evidence="9">
    <location>
        <begin position="77"/>
        <end position="98"/>
    </location>
</feature>
<feature type="compositionally biased region" description="Polar residues" evidence="8">
    <location>
        <begin position="18"/>
        <end position="30"/>
    </location>
</feature>
<feature type="transmembrane region" description="Helical" evidence="9">
    <location>
        <begin position="139"/>
        <end position="162"/>
    </location>
</feature>
<evidence type="ECO:0000256" key="9">
    <source>
        <dbReference type="SAM" id="Phobius"/>
    </source>
</evidence>
<comment type="similarity">
    <text evidence="2">Belongs to the arsenical resistance-3 (ACR3) (TC 2.A.59) family.</text>
</comment>
<dbReference type="Proteomes" id="UP001595751">
    <property type="component" value="Unassembled WGS sequence"/>
</dbReference>
<keyword evidence="7 9" id="KW-0472">Membrane</keyword>
<evidence type="ECO:0000256" key="2">
    <source>
        <dbReference type="ARBA" id="ARBA00010110"/>
    </source>
</evidence>
<feature type="compositionally biased region" description="Polar residues" evidence="8">
    <location>
        <begin position="1"/>
        <end position="10"/>
    </location>
</feature>
<evidence type="ECO:0000256" key="1">
    <source>
        <dbReference type="ARBA" id="ARBA00004651"/>
    </source>
</evidence>
<evidence type="ECO:0000256" key="7">
    <source>
        <dbReference type="ARBA" id="ARBA00023136"/>
    </source>
</evidence>
<evidence type="ECO:0000256" key="5">
    <source>
        <dbReference type="ARBA" id="ARBA00022692"/>
    </source>
</evidence>
<evidence type="ECO:0000256" key="6">
    <source>
        <dbReference type="ARBA" id="ARBA00022989"/>
    </source>
</evidence>
<gene>
    <name evidence="10" type="ORF">ACFORJ_04155</name>
</gene>
<feature type="transmembrane region" description="Helical" evidence="9">
    <location>
        <begin position="169"/>
        <end position="192"/>
    </location>
</feature>
<evidence type="ECO:0000313" key="10">
    <source>
        <dbReference type="EMBL" id="MFC3849361.1"/>
    </source>
</evidence>
<dbReference type="Gene3D" id="1.20.1530.20">
    <property type="match status" value="1"/>
</dbReference>
<organism evidence="10 11">
    <name type="scientific">Corynebacterium hansenii</name>
    <dbReference type="NCBI Taxonomy" id="394964"/>
    <lineage>
        <taxon>Bacteria</taxon>
        <taxon>Bacillati</taxon>
        <taxon>Actinomycetota</taxon>
        <taxon>Actinomycetes</taxon>
        <taxon>Mycobacteriales</taxon>
        <taxon>Corynebacteriaceae</taxon>
        <taxon>Corynebacterium</taxon>
    </lineage>
</organism>
<keyword evidence="4" id="KW-1003">Cell membrane</keyword>
<evidence type="ECO:0000256" key="8">
    <source>
        <dbReference type="SAM" id="MobiDB-lite"/>
    </source>
</evidence>
<dbReference type="PANTHER" id="PTHR43057">
    <property type="entry name" value="ARSENITE EFFLUX TRANSPORTER"/>
    <property type="match status" value="1"/>
</dbReference>
<sequence>MTDPGTSPDPTSRGRPSPRNSPGSDSSPDSHATRYRRSLPEWWDGHQVELYFAAIAVGALVGLGAERVGMPDLPAMLAWWITPTLALLLFATFLSVPLTRIGRAFRDIRFGAAIVGVNFLVTPWVVFALSRFVADDRGLLIGLLLVLLAPCIDYVIPFTGLAGGARTRLLAATPILLILQMAALPIYLLMFVGPGQLFAGEALEGFLDPGPFLTSFTFLIVVPLAAAAVVQAVGGAGSLDDDPARRDAPRRRGARAVERFMAAAMVPLVMTTLALVIASQIADVTSRIGDLARLVPLYAAYVPIALGLGVATAKFSRLDVPAIRAVAFSAVTRNSLVVLPLALALPAGLDIAALAVVTQTMVELVAMVIMVKIVPRLVREPTADPDAAAPTPDVADEE</sequence>
<dbReference type="InterPro" id="IPR038770">
    <property type="entry name" value="Na+/solute_symporter_sf"/>
</dbReference>
<feature type="transmembrane region" description="Helical" evidence="9">
    <location>
        <begin position="294"/>
        <end position="313"/>
    </location>
</feature>
<accession>A0ABV7ZPP5</accession>
<proteinExistence type="inferred from homology"/>
<reference evidence="11" key="1">
    <citation type="journal article" date="2019" name="Int. J. Syst. Evol. Microbiol.">
        <title>The Global Catalogue of Microorganisms (GCM) 10K type strain sequencing project: providing services to taxonomists for standard genome sequencing and annotation.</title>
        <authorList>
            <consortium name="The Broad Institute Genomics Platform"/>
            <consortium name="The Broad Institute Genome Sequencing Center for Infectious Disease"/>
            <person name="Wu L."/>
            <person name="Ma J."/>
        </authorList>
    </citation>
    <scope>NUCLEOTIDE SEQUENCE [LARGE SCALE GENOMIC DNA]</scope>
    <source>
        <strain evidence="11">CCUG 53252</strain>
    </source>
</reference>
<dbReference type="InterPro" id="IPR004706">
    <property type="entry name" value="Arsenical-R_Acr3"/>
</dbReference>
<comment type="subcellular location">
    <subcellularLocation>
        <location evidence="1">Cell membrane</location>
        <topology evidence="1">Multi-pass membrane protein</topology>
    </subcellularLocation>
</comment>
<evidence type="ECO:0000256" key="3">
    <source>
        <dbReference type="ARBA" id="ARBA00022448"/>
    </source>
</evidence>
<feature type="transmembrane region" description="Helical" evidence="9">
    <location>
        <begin position="110"/>
        <end position="133"/>
    </location>
</feature>
<feature type="transmembrane region" description="Helical" evidence="9">
    <location>
        <begin position="260"/>
        <end position="282"/>
    </location>
</feature>
<protein>
    <submittedName>
        <fullName evidence="10">Arsenic resistance protein</fullName>
    </submittedName>
</protein>
<dbReference type="EMBL" id="JBHRZN010000001">
    <property type="protein sequence ID" value="MFC3849361.1"/>
    <property type="molecule type" value="Genomic_DNA"/>
</dbReference>
<keyword evidence="3" id="KW-0813">Transport</keyword>
<dbReference type="RefSeq" id="WP_290290893.1">
    <property type="nucleotide sequence ID" value="NZ_CP047211.1"/>
</dbReference>